<organism evidence="4 5">
    <name type="scientific">Boletus reticuloceps</name>
    <dbReference type="NCBI Taxonomy" id="495285"/>
    <lineage>
        <taxon>Eukaryota</taxon>
        <taxon>Fungi</taxon>
        <taxon>Dikarya</taxon>
        <taxon>Basidiomycota</taxon>
        <taxon>Agaricomycotina</taxon>
        <taxon>Agaricomycetes</taxon>
        <taxon>Agaricomycetidae</taxon>
        <taxon>Boletales</taxon>
        <taxon>Boletineae</taxon>
        <taxon>Boletaceae</taxon>
        <taxon>Boletoideae</taxon>
        <taxon>Boletus</taxon>
    </lineage>
</organism>
<dbReference type="Gene3D" id="1.20.1280.20">
    <property type="entry name" value="HscB, C-terminal domain"/>
    <property type="match status" value="1"/>
</dbReference>
<dbReference type="PANTHER" id="PTHR14021:SF15">
    <property type="entry name" value="IRON-SULFUR CLUSTER CO-CHAPERONE PROTEIN HSCB"/>
    <property type="match status" value="1"/>
</dbReference>
<evidence type="ECO:0000259" key="3">
    <source>
        <dbReference type="Pfam" id="PF07743"/>
    </source>
</evidence>
<comment type="similarity">
    <text evidence="1">Belongs to the HscB family.</text>
</comment>
<dbReference type="Pfam" id="PF07743">
    <property type="entry name" value="HSCB_C"/>
    <property type="match status" value="1"/>
</dbReference>
<dbReference type="InterPro" id="IPR004640">
    <property type="entry name" value="HscB"/>
</dbReference>
<dbReference type="GO" id="GO:0051259">
    <property type="term" value="P:protein complex oligomerization"/>
    <property type="evidence" value="ECO:0007669"/>
    <property type="project" value="InterPro"/>
</dbReference>
<gene>
    <name evidence="4" type="ORF">JVT61DRAFT_5573</name>
</gene>
<dbReference type="SUPFAM" id="SSF47144">
    <property type="entry name" value="HSC20 (HSCB), C-terminal oligomerisation domain"/>
    <property type="match status" value="1"/>
</dbReference>
<dbReference type="InterPro" id="IPR036869">
    <property type="entry name" value="J_dom_sf"/>
</dbReference>
<reference evidence="4" key="1">
    <citation type="submission" date="2021-03" db="EMBL/GenBank/DDBJ databases">
        <title>Evolutionary innovations through gain and loss of genes in the ectomycorrhizal Boletales.</title>
        <authorList>
            <person name="Wu G."/>
            <person name="Miyauchi S."/>
            <person name="Morin E."/>
            <person name="Yang Z.-L."/>
            <person name="Xu J."/>
            <person name="Martin F.M."/>
        </authorList>
    </citation>
    <scope>NUCLEOTIDE SEQUENCE</scope>
    <source>
        <strain evidence="4">BR01</strain>
    </source>
</reference>
<proteinExistence type="inferred from homology"/>
<protein>
    <recommendedName>
        <fullName evidence="3">Co-chaperone HscB C-terminal oligomerisation domain-containing protein</fullName>
    </recommendedName>
</protein>
<dbReference type="Gene3D" id="1.10.287.110">
    <property type="entry name" value="DnaJ domain"/>
    <property type="match status" value="1"/>
</dbReference>
<evidence type="ECO:0000313" key="4">
    <source>
        <dbReference type="EMBL" id="KAG6381172.1"/>
    </source>
</evidence>
<dbReference type="OrthoDB" id="448954at2759"/>
<evidence type="ECO:0000256" key="1">
    <source>
        <dbReference type="ARBA" id="ARBA00010476"/>
    </source>
</evidence>
<dbReference type="InterPro" id="IPR036386">
    <property type="entry name" value="HscB_C_sf"/>
</dbReference>
<evidence type="ECO:0000256" key="2">
    <source>
        <dbReference type="ARBA" id="ARBA00023186"/>
    </source>
</evidence>
<dbReference type="EMBL" id="JAGFBS010000002">
    <property type="protein sequence ID" value="KAG6381172.1"/>
    <property type="molecule type" value="Genomic_DNA"/>
</dbReference>
<dbReference type="InterPro" id="IPR009073">
    <property type="entry name" value="HscB_oligo_C"/>
</dbReference>
<dbReference type="AlphaFoldDB" id="A0A8I2Z2J7"/>
<dbReference type="PANTHER" id="PTHR14021">
    <property type="entry name" value="IRON-SULFUR CLUSTER CO-CHAPERONE PROTEIN HSCB"/>
    <property type="match status" value="1"/>
</dbReference>
<name>A0A8I2Z2J7_9AGAM</name>
<dbReference type="GO" id="GO:0001671">
    <property type="term" value="F:ATPase activator activity"/>
    <property type="evidence" value="ECO:0007669"/>
    <property type="project" value="InterPro"/>
</dbReference>
<dbReference type="NCBIfam" id="TIGR00714">
    <property type="entry name" value="hscB"/>
    <property type="match status" value="1"/>
</dbReference>
<dbReference type="GO" id="GO:0044571">
    <property type="term" value="P:[2Fe-2S] cluster assembly"/>
    <property type="evidence" value="ECO:0007669"/>
    <property type="project" value="InterPro"/>
</dbReference>
<sequence length="232" mass="25649">MNMFHQVGKVWARRQVAGLAQRRGYGVGARRCPSCGSRLSTALPVCPGCRYVWGLEESITHHELLGLPYGPNPFVVDRGELKRRFLEAQRLCHPDGWATRSGRDKDAAAAVSNAVNRAYQTLLSPMERIGYVLGRNGNEVGEGEQVEDMGLIMEVMEAREAIEQSEGEVLVELREANDGEYYDLSCVKGALGEIEAAVGVEDWTGAKRWAVRLKYLLAIGDALEQRAGNAEW</sequence>
<accession>A0A8I2Z2J7</accession>
<dbReference type="GO" id="GO:0051087">
    <property type="term" value="F:protein-folding chaperone binding"/>
    <property type="evidence" value="ECO:0007669"/>
    <property type="project" value="InterPro"/>
</dbReference>
<keyword evidence="2" id="KW-0143">Chaperone</keyword>
<feature type="domain" description="Co-chaperone HscB C-terminal oligomerisation" evidence="3">
    <location>
        <begin position="148"/>
        <end position="223"/>
    </location>
</feature>
<dbReference type="SUPFAM" id="SSF46565">
    <property type="entry name" value="Chaperone J-domain"/>
    <property type="match status" value="1"/>
</dbReference>
<comment type="caution">
    <text evidence="4">The sequence shown here is derived from an EMBL/GenBank/DDBJ whole genome shotgun (WGS) entry which is preliminary data.</text>
</comment>
<evidence type="ECO:0000313" key="5">
    <source>
        <dbReference type="Proteomes" id="UP000683000"/>
    </source>
</evidence>
<keyword evidence="5" id="KW-1185">Reference proteome</keyword>
<dbReference type="GO" id="GO:0005739">
    <property type="term" value="C:mitochondrion"/>
    <property type="evidence" value="ECO:0007669"/>
    <property type="project" value="TreeGrafter"/>
</dbReference>
<dbReference type="Proteomes" id="UP000683000">
    <property type="component" value="Unassembled WGS sequence"/>
</dbReference>